<sequence>MSTKMLSELHDFLTLFVERVPEDKPQARFGHIQMPPYRLGGRMANLGDDWAFNHPDWALSGWHEHKVIPTNIVLVLCLNPQVPSACALSLVGVVKWAIQMSLMESDIRVLTMPAEEDFNFLSKIVSFTASGVNVASLNLAAHGQVDPIQHCKCPGTSDVNMYAEGVLGCMQNKPERRRLIVSFNAEFSKALETKMTKDDRKLMKTVYMDTATTIQPLVELEAGGFKTYFLTIRGELSSLPQTSLLLVYVAYCLVDLFRCLPTL</sequence>
<dbReference type="GeneID" id="68317125"/>
<name>A0A9P8DAS7_9HYPO</name>
<dbReference type="RefSeq" id="XP_044677464.1">
    <property type="nucleotide sequence ID" value="XM_044826870.1"/>
</dbReference>
<dbReference type="EMBL" id="JAHBCI010000007">
    <property type="protein sequence ID" value="KAG9498464.1"/>
    <property type="molecule type" value="Genomic_DNA"/>
</dbReference>
<keyword evidence="2" id="KW-1185">Reference proteome</keyword>
<gene>
    <name evidence="1" type="ORF">J7337_009269</name>
</gene>
<evidence type="ECO:0000313" key="2">
    <source>
        <dbReference type="Proteomes" id="UP000827133"/>
    </source>
</evidence>
<comment type="caution">
    <text evidence="1">The sequence shown here is derived from an EMBL/GenBank/DDBJ whole genome shotgun (WGS) entry which is preliminary data.</text>
</comment>
<dbReference type="KEGG" id="fmu:J7337_009269"/>
<protein>
    <submittedName>
        <fullName evidence="1">Uncharacterized protein</fullName>
    </submittedName>
</protein>
<dbReference type="Proteomes" id="UP000827133">
    <property type="component" value="Unassembled WGS sequence"/>
</dbReference>
<evidence type="ECO:0000313" key="1">
    <source>
        <dbReference type="EMBL" id="KAG9498464.1"/>
    </source>
</evidence>
<organism evidence="1 2">
    <name type="scientific">Fusarium musae</name>
    <dbReference type="NCBI Taxonomy" id="1042133"/>
    <lineage>
        <taxon>Eukaryota</taxon>
        <taxon>Fungi</taxon>
        <taxon>Dikarya</taxon>
        <taxon>Ascomycota</taxon>
        <taxon>Pezizomycotina</taxon>
        <taxon>Sordariomycetes</taxon>
        <taxon>Hypocreomycetidae</taxon>
        <taxon>Hypocreales</taxon>
        <taxon>Nectriaceae</taxon>
        <taxon>Fusarium</taxon>
    </lineage>
</organism>
<accession>A0A9P8DAS7</accession>
<dbReference type="AlphaFoldDB" id="A0A9P8DAS7"/>
<proteinExistence type="predicted"/>
<reference evidence="1" key="1">
    <citation type="journal article" date="2021" name="Mol. Plant Microbe Interact.">
        <title>Telomere to telomere genome assembly of Fusarium musae F31, causal agent of crown rot disease of banana.</title>
        <authorList>
            <person name="Degradi L."/>
            <person name="Tava V."/>
            <person name="Kunova A."/>
            <person name="Cortesi P."/>
            <person name="Saracchi M."/>
            <person name="Pasquali M."/>
        </authorList>
    </citation>
    <scope>NUCLEOTIDE SEQUENCE</scope>
    <source>
        <strain evidence="1">F31</strain>
    </source>
</reference>